<name>A0A0C2VXA3_9BACL</name>
<dbReference type="AlphaFoldDB" id="A0A0C2VXA3"/>
<sequence>MNQFKYDGINIDVENLYLIDRDFFSLLIKPEEIKVKK</sequence>
<keyword evidence="2" id="KW-1185">Reference proteome</keyword>
<protein>
    <submittedName>
        <fullName evidence="1">Uncharacterized protein</fullName>
    </submittedName>
</protein>
<proteinExistence type="predicted"/>
<comment type="caution">
    <text evidence="1">The sequence shown here is derived from an EMBL/GenBank/DDBJ whole genome shotgun (WGS) entry which is preliminary data.</text>
</comment>
<dbReference type="EMBL" id="JXRP01000011">
    <property type="protein sequence ID" value="KIL48598.1"/>
    <property type="molecule type" value="Genomic_DNA"/>
</dbReference>
<organism evidence="1 2">
    <name type="scientific">Jeotgalibacillus soli</name>
    <dbReference type="NCBI Taxonomy" id="889306"/>
    <lineage>
        <taxon>Bacteria</taxon>
        <taxon>Bacillati</taxon>
        <taxon>Bacillota</taxon>
        <taxon>Bacilli</taxon>
        <taxon>Bacillales</taxon>
        <taxon>Caryophanaceae</taxon>
        <taxon>Jeotgalibacillus</taxon>
    </lineage>
</organism>
<dbReference type="PATRIC" id="fig|889306.3.peg.1549"/>
<dbReference type="Proteomes" id="UP000031938">
    <property type="component" value="Unassembled WGS sequence"/>
</dbReference>
<accession>A0A0C2VXA3</accession>
<gene>
    <name evidence="1" type="ORF">KP78_15380</name>
</gene>
<evidence type="ECO:0000313" key="1">
    <source>
        <dbReference type="EMBL" id="KIL48598.1"/>
    </source>
</evidence>
<evidence type="ECO:0000313" key="2">
    <source>
        <dbReference type="Proteomes" id="UP000031938"/>
    </source>
</evidence>
<reference evidence="1 2" key="1">
    <citation type="submission" date="2015-01" db="EMBL/GenBank/DDBJ databases">
        <title>Genome sequencing of Jeotgalibacillus soli.</title>
        <authorList>
            <person name="Goh K.M."/>
            <person name="Chan K.-G."/>
            <person name="Yaakop A.S."/>
            <person name="Ee R."/>
            <person name="Gan H.M."/>
            <person name="Chan C.S."/>
        </authorList>
    </citation>
    <scope>NUCLEOTIDE SEQUENCE [LARGE SCALE GENOMIC DNA]</scope>
    <source>
        <strain evidence="1 2">P9</strain>
    </source>
</reference>